<dbReference type="EMBL" id="BLAL01000170">
    <property type="protein sequence ID" value="GES87786.1"/>
    <property type="molecule type" value="Genomic_DNA"/>
</dbReference>
<dbReference type="AlphaFoldDB" id="A0A2Z6SJG9"/>
<evidence type="ECO:0000313" key="4">
    <source>
        <dbReference type="Proteomes" id="UP000247702"/>
    </source>
</evidence>
<evidence type="ECO:0000313" key="3">
    <source>
        <dbReference type="EMBL" id="GES87786.1"/>
    </source>
</evidence>
<reference evidence="3" key="2">
    <citation type="submission" date="2019-10" db="EMBL/GenBank/DDBJ databases">
        <title>Conservation and host-specific expression of non-tandemly repeated heterogenous ribosome RNA gene in arbuscular mycorrhizal fungi.</title>
        <authorList>
            <person name="Maeda T."/>
            <person name="Kobayashi Y."/>
            <person name="Nakagawa T."/>
            <person name="Ezawa T."/>
            <person name="Yamaguchi K."/>
            <person name="Bino T."/>
            <person name="Nishimoto Y."/>
            <person name="Shigenobu S."/>
            <person name="Kawaguchi M."/>
        </authorList>
    </citation>
    <scope>NUCLEOTIDE SEQUENCE</scope>
    <source>
        <strain evidence="3">HR1</strain>
    </source>
</reference>
<feature type="region of interest" description="Disordered" evidence="1">
    <location>
        <begin position="213"/>
        <end position="237"/>
    </location>
</feature>
<gene>
    <name evidence="3" type="ORF">RCL2_001476300</name>
    <name evidence="2" type="ORF">RclHR1_09920010</name>
</gene>
<dbReference type="Proteomes" id="UP000615446">
    <property type="component" value="Unassembled WGS sequence"/>
</dbReference>
<dbReference type="Gene3D" id="3.30.40.10">
    <property type="entry name" value="Zinc/RING finger domain, C3HC4 (zinc finger)"/>
    <property type="match status" value="1"/>
</dbReference>
<dbReference type="InterPro" id="IPR013083">
    <property type="entry name" value="Znf_RING/FYVE/PHD"/>
</dbReference>
<comment type="caution">
    <text evidence="2">The sequence shown here is derived from an EMBL/GenBank/DDBJ whole genome shotgun (WGS) entry which is preliminary data.</text>
</comment>
<sequence>MSGSELTKEPSYQVPERPRVSLTNHRNLAYNILKYLENEMVKDKEILDLGPCFECTNDILILSLKAFTVLSCRHLFYRLCIEKKLMVTRPDVCPFPDCRKKIDIIYLVSTRRGSQSSQSSGTLDLSNWMGEKFNLISPIPEDPMEKVEDTSIQETEKHLFCTKYSEKITPDFPKDTVFLSCKHAIHYDCIDNPRKKCSTCLVEDLGLFPVESTTQRRRSNESSADNTSRKKVKSSGRDNSQILKRLIQELSTDISEDDIILELDPSSASSTNAPIDFLKLYKDILDAEDASKKTAQDLIFRYFHFGKALKDRYNFFQKTNPKRTSQGLVNNEVRKQIPVSVSESLLRKTKERAQKIYDMFSELGIDKIKQIKTFTISTLTHISQEDIDYILAMLLSL</sequence>
<organism evidence="2 4">
    <name type="scientific">Rhizophagus clarus</name>
    <dbReference type="NCBI Taxonomy" id="94130"/>
    <lineage>
        <taxon>Eukaryota</taxon>
        <taxon>Fungi</taxon>
        <taxon>Fungi incertae sedis</taxon>
        <taxon>Mucoromycota</taxon>
        <taxon>Glomeromycotina</taxon>
        <taxon>Glomeromycetes</taxon>
        <taxon>Glomerales</taxon>
        <taxon>Glomeraceae</taxon>
        <taxon>Rhizophagus</taxon>
    </lineage>
</organism>
<keyword evidence="4" id="KW-1185">Reference proteome</keyword>
<evidence type="ECO:0000313" key="2">
    <source>
        <dbReference type="EMBL" id="GBC10812.1"/>
    </source>
</evidence>
<proteinExistence type="predicted"/>
<protein>
    <recommendedName>
        <fullName evidence="5">RING-type domain-containing protein</fullName>
    </recommendedName>
</protein>
<accession>A0A2Z6SJG9</accession>
<evidence type="ECO:0000256" key="1">
    <source>
        <dbReference type="SAM" id="MobiDB-lite"/>
    </source>
</evidence>
<dbReference type="Proteomes" id="UP000247702">
    <property type="component" value="Unassembled WGS sequence"/>
</dbReference>
<dbReference type="SUPFAM" id="SSF57850">
    <property type="entry name" value="RING/U-box"/>
    <property type="match status" value="1"/>
</dbReference>
<dbReference type="OrthoDB" id="2304422at2759"/>
<name>A0A2Z6SJG9_9GLOM</name>
<evidence type="ECO:0008006" key="5">
    <source>
        <dbReference type="Google" id="ProtNLM"/>
    </source>
</evidence>
<reference evidence="2 4" key="1">
    <citation type="submission" date="2017-11" db="EMBL/GenBank/DDBJ databases">
        <title>The genome of Rhizophagus clarus HR1 reveals common genetic basis of auxotrophy among arbuscular mycorrhizal fungi.</title>
        <authorList>
            <person name="Kobayashi Y."/>
        </authorList>
    </citation>
    <scope>NUCLEOTIDE SEQUENCE [LARGE SCALE GENOMIC DNA]</scope>
    <source>
        <strain evidence="2 4">HR1</strain>
    </source>
</reference>
<dbReference type="EMBL" id="BEXD01004417">
    <property type="protein sequence ID" value="GBC10812.1"/>
    <property type="molecule type" value="Genomic_DNA"/>
</dbReference>